<evidence type="ECO:0000313" key="3">
    <source>
        <dbReference type="Proteomes" id="UP000677244"/>
    </source>
</evidence>
<evidence type="ECO:0008006" key="4">
    <source>
        <dbReference type="Google" id="ProtNLM"/>
    </source>
</evidence>
<organism evidence="2 3">
    <name type="scientific">Niastella soli</name>
    <dbReference type="NCBI Taxonomy" id="2821487"/>
    <lineage>
        <taxon>Bacteria</taxon>
        <taxon>Pseudomonadati</taxon>
        <taxon>Bacteroidota</taxon>
        <taxon>Chitinophagia</taxon>
        <taxon>Chitinophagales</taxon>
        <taxon>Chitinophagaceae</taxon>
        <taxon>Niastella</taxon>
    </lineage>
</organism>
<dbReference type="InterPro" id="IPR023296">
    <property type="entry name" value="Glyco_hydro_beta-prop_sf"/>
</dbReference>
<keyword evidence="3" id="KW-1185">Reference proteome</keyword>
<dbReference type="EMBL" id="JAGHKO010000001">
    <property type="protein sequence ID" value="MBO9200814.1"/>
    <property type="molecule type" value="Genomic_DNA"/>
</dbReference>
<dbReference type="Gene3D" id="2.115.10.20">
    <property type="entry name" value="Glycosyl hydrolase domain, family 43"/>
    <property type="match status" value="1"/>
</dbReference>
<gene>
    <name evidence="2" type="ORF">J7I42_11110</name>
</gene>
<dbReference type="RefSeq" id="WP_209138851.1">
    <property type="nucleotide sequence ID" value="NZ_JAGHKO010000001.1"/>
</dbReference>
<name>A0ABS3YSJ3_9BACT</name>
<accession>A0ABS3YSJ3</accession>
<dbReference type="SUPFAM" id="SSF75005">
    <property type="entry name" value="Arabinanase/levansucrase/invertase"/>
    <property type="match status" value="1"/>
</dbReference>
<keyword evidence="1" id="KW-0732">Signal</keyword>
<feature type="chain" id="PRO_5047329740" description="Glycosyl hydrolase family 32 N-terminal domain-containing protein" evidence="1">
    <location>
        <begin position="26"/>
        <end position="543"/>
    </location>
</feature>
<comment type="caution">
    <text evidence="2">The sequence shown here is derived from an EMBL/GenBank/DDBJ whole genome shotgun (WGS) entry which is preliminary data.</text>
</comment>
<reference evidence="2 3" key="1">
    <citation type="submission" date="2021-03" db="EMBL/GenBank/DDBJ databases">
        <title>Assistant Professor.</title>
        <authorList>
            <person name="Huq M.A."/>
        </authorList>
    </citation>
    <scope>NUCLEOTIDE SEQUENCE [LARGE SCALE GENOMIC DNA]</scope>
    <source>
        <strain evidence="2 3">MAH-29</strain>
    </source>
</reference>
<feature type="signal peptide" evidence="1">
    <location>
        <begin position="1"/>
        <end position="25"/>
    </location>
</feature>
<evidence type="ECO:0000313" key="2">
    <source>
        <dbReference type="EMBL" id="MBO9200814.1"/>
    </source>
</evidence>
<proteinExistence type="predicted"/>
<protein>
    <recommendedName>
        <fullName evidence="4">Glycosyl hydrolase family 32 N-terminal domain-containing protein</fullName>
    </recommendedName>
</protein>
<dbReference type="Proteomes" id="UP000677244">
    <property type="component" value="Unassembled WGS sequence"/>
</dbReference>
<sequence>MMNYRSLFFNISVLFVVTASFNAAAQEMPVTLKPVTFNVKPSQGYTFRLMNPCYPFTGSKNAIIRLAPALTELTGVRSNDASNAVQLKFPSSVNVLIALPQGLQLHTANTQLVIDSAFTVTGLPPYSLYKVPYKKGWQNVSYESKEGFIAGVIGADQQLSMQSAHLPDGRLWRPYITDGLTDGHRLFEIIGGPDKPVIDEGMPGTEGVQGGFEGGTCVKVGNTYHMFPTERAGEIGVEPYYDRVKTRIGHWESPDAIHWKRVGTIYQASGKYAIAEEDNPMNDRRGAIWSYNAVFNEKEDRWYGYYLAYTVDRNIQPNHSFGRIWCTKSQTKGMEGIGGPYDEGQLIMEPGLDAQPWEGRQGVASFYPYPVQDGWLGFYAGAYPFKTWADYPKKTGTGWFIGLAKSASMDGPWKRLDTTVNPVKSINPEFVENPIVYKLQNGAYITVFDGGPDGGAHHFPNMIGYTLSKDGIHWSEARYIPLHTKVKRWWSTMRTPLCLLPEGDNVYTIVYAAYNQPNKRFRPMGMVKVKMDPAVLEELLKGL</sequence>
<evidence type="ECO:0000256" key="1">
    <source>
        <dbReference type="SAM" id="SignalP"/>
    </source>
</evidence>